<dbReference type="EMBL" id="CP010777">
    <property type="protein sequence ID" value="AKQ46158.1"/>
    <property type="molecule type" value="Genomic_DNA"/>
</dbReference>
<organism evidence="6 7">
    <name type="scientific">Rufibacter radiotolerans</name>
    <dbReference type="NCBI Taxonomy" id="1379910"/>
    <lineage>
        <taxon>Bacteria</taxon>
        <taxon>Pseudomonadati</taxon>
        <taxon>Bacteroidota</taxon>
        <taxon>Cytophagia</taxon>
        <taxon>Cytophagales</taxon>
        <taxon>Hymenobacteraceae</taxon>
        <taxon>Rufibacter</taxon>
    </lineage>
</organism>
<dbReference type="GO" id="GO:0046872">
    <property type="term" value="F:metal ion binding"/>
    <property type="evidence" value="ECO:0007669"/>
    <property type="project" value="UniProtKB-KW"/>
</dbReference>
<dbReference type="RefSeq" id="WP_048921108.1">
    <property type="nucleotide sequence ID" value="NZ_CP010777.1"/>
</dbReference>
<evidence type="ECO:0000256" key="3">
    <source>
        <dbReference type="PIRSR" id="PIRSR603782-1"/>
    </source>
</evidence>
<dbReference type="Proteomes" id="UP000036458">
    <property type="component" value="Chromosome"/>
</dbReference>
<dbReference type="Pfam" id="PF02630">
    <property type="entry name" value="SCO1-SenC"/>
    <property type="match status" value="1"/>
</dbReference>
<dbReference type="CDD" id="cd02968">
    <property type="entry name" value="SCO"/>
    <property type="match status" value="1"/>
</dbReference>
<dbReference type="SUPFAM" id="SSF52833">
    <property type="entry name" value="Thioredoxin-like"/>
    <property type="match status" value="1"/>
</dbReference>
<accession>A0A0H4VLE4</accession>
<dbReference type="KEGG" id="ruf:TH63_11780"/>
<feature type="disulfide bond" description="Redox-active" evidence="4">
    <location>
        <begin position="84"/>
        <end position="88"/>
    </location>
</feature>
<sequence length="212" mass="23225">MKRFSFSTPLLLAAWLLVGCQDTPGDQPVLDQASTPAAVQANAPVSDLSIYNLESDWTTQVGKEIKLDAFKGKPLLVSMVYTSCAFACPRTVADLQIIEKGLADYQTNDFHVVLVTIDPARDTTARLQAFAAENNLNLNRWTLLTSTSDNIQELAAILNVKYRKALNGEFAHSNLITLLNAQGEIVHQQQGLGASPEETLTKMKELLPPVQK</sequence>
<dbReference type="PROSITE" id="PS51352">
    <property type="entry name" value="THIOREDOXIN_2"/>
    <property type="match status" value="1"/>
</dbReference>
<keyword evidence="2 3" id="KW-0186">Copper</keyword>
<feature type="binding site" evidence="3">
    <location>
        <position position="172"/>
    </location>
    <ligand>
        <name>Cu cation</name>
        <dbReference type="ChEBI" id="CHEBI:23378"/>
    </ligand>
</feature>
<keyword evidence="3" id="KW-0479">Metal-binding</keyword>
<gene>
    <name evidence="6" type="ORF">TH63_11780</name>
</gene>
<proteinExistence type="inferred from homology"/>
<dbReference type="Gene3D" id="3.40.30.10">
    <property type="entry name" value="Glutaredoxin"/>
    <property type="match status" value="1"/>
</dbReference>
<evidence type="ECO:0000256" key="2">
    <source>
        <dbReference type="ARBA" id="ARBA00023008"/>
    </source>
</evidence>
<protein>
    <recommendedName>
        <fullName evidence="5">Thioredoxin domain-containing protein</fullName>
    </recommendedName>
</protein>
<keyword evidence="4" id="KW-1015">Disulfide bond</keyword>
<dbReference type="InterPro" id="IPR003782">
    <property type="entry name" value="SCO1/SenC"/>
</dbReference>
<evidence type="ECO:0000256" key="4">
    <source>
        <dbReference type="PIRSR" id="PIRSR603782-2"/>
    </source>
</evidence>
<dbReference type="STRING" id="1379910.TH63_11780"/>
<dbReference type="PANTHER" id="PTHR12151:SF25">
    <property type="entry name" value="LINALOOL DEHYDRATASE_ISOMERASE DOMAIN-CONTAINING PROTEIN"/>
    <property type="match status" value="1"/>
</dbReference>
<reference evidence="6 7" key="1">
    <citation type="submission" date="2015-01" db="EMBL/GenBank/DDBJ databases">
        <title>Rufibacter sp./DG31D/ whole genome sequencing.</title>
        <authorList>
            <person name="Kim M.K."/>
            <person name="Srinivasan S."/>
            <person name="Lee J.-J."/>
        </authorList>
    </citation>
    <scope>NUCLEOTIDE SEQUENCE [LARGE SCALE GENOMIC DNA]</scope>
    <source>
        <strain evidence="6 7">DG31D</strain>
    </source>
</reference>
<evidence type="ECO:0000313" key="6">
    <source>
        <dbReference type="EMBL" id="AKQ46158.1"/>
    </source>
</evidence>
<dbReference type="PROSITE" id="PS51257">
    <property type="entry name" value="PROKAR_LIPOPROTEIN"/>
    <property type="match status" value="1"/>
</dbReference>
<dbReference type="AlphaFoldDB" id="A0A0H4VLE4"/>
<feature type="domain" description="Thioredoxin" evidence="5">
    <location>
        <begin position="39"/>
        <end position="208"/>
    </location>
</feature>
<feature type="binding site" evidence="3">
    <location>
        <position position="88"/>
    </location>
    <ligand>
        <name>Cu cation</name>
        <dbReference type="ChEBI" id="CHEBI:23378"/>
    </ligand>
</feature>
<comment type="similarity">
    <text evidence="1">Belongs to the SCO1/2 family.</text>
</comment>
<name>A0A0H4VLE4_9BACT</name>
<dbReference type="OrthoDB" id="1523860at2"/>
<dbReference type="InterPro" id="IPR013766">
    <property type="entry name" value="Thioredoxin_domain"/>
</dbReference>
<evidence type="ECO:0000256" key="1">
    <source>
        <dbReference type="ARBA" id="ARBA00010996"/>
    </source>
</evidence>
<evidence type="ECO:0000259" key="5">
    <source>
        <dbReference type="PROSITE" id="PS51352"/>
    </source>
</evidence>
<keyword evidence="7" id="KW-1185">Reference proteome</keyword>
<dbReference type="PANTHER" id="PTHR12151">
    <property type="entry name" value="ELECTRON TRANSPORT PROTIN SCO1/SENC FAMILY MEMBER"/>
    <property type="match status" value="1"/>
</dbReference>
<evidence type="ECO:0000313" key="7">
    <source>
        <dbReference type="Proteomes" id="UP000036458"/>
    </source>
</evidence>
<dbReference type="PATRIC" id="fig|1379910.4.peg.2551"/>
<dbReference type="InterPro" id="IPR036249">
    <property type="entry name" value="Thioredoxin-like_sf"/>
</dbReference>
<feature type="binding site" evidence="3">
    <location>
        <position position="84"/>
    </location>
    <ligand>
        <name>Cu cation</name>
        <dbReference type="ChEBI" id="CHEBI:23378"/>
    </ligand>
</feature>